<dbReference type="Gene3D" id="3.40.640.10">
    <property type="entry name" value="Type I PLP-dependent aspartate aminotransferase-like (Major domain)"/>
    <property type="match status" value="2"/>
</dbReference>
<keyword evidence="4" id="KW-0812">Transmembrane</keyword>
<evidence type="ECO:0000256" key="3">
    <source>
        <dbReference type="ARBA" id="ARBA00023239"/>
    </source>
</evidence>
<dbReference type="InterPro" id="IPR015424">
    <property type="entry name" value="PyrdxlP-dep_Trfase"/>
</dbReference>
<dbReference type="SUPFAM" id="SSF53383">
    <property type="entry name" value="PLP-dependent transferases"/>
    <property type="match status" value="1"/>
</dbReference>
<dbReference type="PANTHER" id="PTHR42735:SF6">
    <property type="entry name" value="SPHINGOSINE-1-PHOSPHATE LYASE 1"/>
    <property type="match status" value="1"/>
</dbReference>
<accession>A0ABV0QE14</accession>
<dbReference type="EMBL" id="JAHRIN010008892">
    <property type="protein sequence ID" value="MEQ2194056.1"/>
    <property type="molecule type" value="Genomic_DNA"/>
</dbReference>
<feature type="transmembrane region" description="Helical" evidence="4">
    <location>
        <begin position="183"/>
        <end position="200"/>
    </location>
</feature>
<evidence type="ECO:0000256" key="1">
    <source>
        <dbReference type="ARBA" id="ARBA00001933"/>
    </source>
</evidence>
<dbReference type="GO" id="GO:0016829">
    <property type="term" value="F:lyase activity"/>
    <property type="evidence" value="ECO:0007669"/>
    <property type="project" value="UniProtKB-KW"/>
</dbReference>
<reference evidence="5 6" key="1">
    <citation type="submission" date="2021-06" db="EMBL/GenBank/DDBJ databases">
        <authorList>
            <person name="Palmer J.M."/>
        </authorList>
    </citation>
    <scope>NUCLEOTIDE SEQUENCE [LARGE SCALE GENOMIC DNA]</scope>
    <source>
        <strain evidence="5 6">XC_2019</strain>
        <tissue evidence="5">Muscle</tissue>
    </source>
</reference>
<name>A0ABV0QE14_9TELE</name>
<dbReference type="PANTHER" id="PTHR42735">
    <property type="match status" value="1"/>
</dbReference>
<evidence type="ECO:0000256" key="2">
    <source>
        <dbReference type="ARBA" id="ARBA00022898"/>
    </source>
</evidence>
<comment type="caution">
    <text evidence="5">The sequence shown here is derived from an EMBL/GenBank/DDBJ whole genome shotgun (WGS) entry which is preliminary data.</text>
</comment>
<keyword evidence="4" id="KW-1133">Transmembrane helix</keyword>
<evidence type="ECO:0000256" key="4">
    <source>
        <dbReference type="SAM" id="Phobius"/>
    </source>
</evidence>
<keyword evidence="6" id="KW-1185">Reference proteome</keyword>
<gene>
    <name evidence="5" type="primary">SGPL1</name>
    <name evidence="5" type="ORF">XENOCAPTIV_022100</name>
</gene>
<dbReference type="InterPro" id="IPR050477">
    <property type="entry name" value="GrpII_AminoAcid_Decarb"/>
</dbReference>
<dbReference type="InterPro" id="IPR015421">
    <property type="entry name" value="PyrdxlP-dep_Trfase_major"/>
</dbReference>
<keyword evidence="2" id="KW-0663">Pyridoxal phosphate</keyword>
<keyword evidence="4" id="KW-0472">Membrane</keyword>
<evidence type="ECO:0000313" key="5">
    <source>
        <dbReference type="EMBL" id="MEQ2194056.1"/>
    </source>
</evidence>
<feature type="transmembrane region" description="Helical" evidence="4">
    <location>
        <begin position="151"/>
        <end position="171"/>
    </location>
</feature>
<evidence type="ECO:0000313" key="6">
    <source>
        <dbReference type="Proteomes" id="UP001434883"/>
    </source>
</evidence>
<keyword evidence="3 5" id="KW-0456">Lyase</keyword>
<feature type="non-terminal residue" evidence="5">
    <location>
        <position position="1"/>
    </location>
</feature>
<organism evidence="5 6">
    <name type="scientific">Xenoophorus captivus</name>
    <dbReference type="NCBI Taxonomy" id="1517983"/>
    <lineage>
        <taxon>Eukaryota</taxon>
        <taxon>Metazoa</taxon>
        <taxon>Chordata</taxon>
        <taxon>Craniata</taxon>
        <taxon>Vertebrata</taxon>
        <taxon>Euteleostomi</taxon>
        <taxon>Actinopterygii</taxon>
        <taxon>Neopterygii</taxon>
        <taxon>Teleostei</taxon>
        <taxon>Neoteleostei</taxon>
        <taxon>Acanthomorphata</taxon>
        <taxon>Ovalentaria</taxon>
        <taxon>Atherinomorphae</taxon>
        <taxon>Cyprinodontiformes</taxon>
        <taxon>Goodeidae</taxon>
        <taxon>Xenoophorus</taxon>
    </lineage>
</organism>
<comment type="cofactor">
    <cofactor evidence="1">
        <name>pyridoxal 5'-phosphate</name>
        <dbReference type="ChEBI" id="CHEBI:597326"/>
    </cofactor>
</comment>
<sequence length="203" mass="22787">EVQWEKGCVSGAVYWGDETLTKLLVKVYGDFAWSNPLHPDIFPGVRKMEAEVVRMSCTLFHGGPNSCGTVTSGGTESILMACKAYRDMAHERGVKYPEILAPVSVHAAFDKAAHYFGMKLVHIPLDQKTMKVDVKEVHSLKLSLTVLQLAVRYNIPLHVDACLGGFLIVFMEKAGYSLAPFDFRVMTYLLLAFILFFFYLKQQ</sequence>
<proteinExistence type="predicted"/>
<protein>
    <submittedName>
        <fullName evidence="5">Sphingosine-1-phosphate lyase 1</fullName>
    </submittedName>
</protein>
<dbReference type="Proteomes" id="UP001434883">
    <property type="component" value="Unassembled WGS sequence"/>
</dbReference>